<comment type="caution">
    <text evidence="1">The sequence shown here is derived from an EMBL/GenBank/DDBJ whole genome shotgun (WGS) entry which is preliminary data.</text>
</comment>
<evidence type="ECO:0008006" key="3">
    <source>
        <dbReference type="Google" id="ProtNLM"/>
    </source>
</evidence>
<dbReference type="STRING" id="1453497.AT15_03615"/>
<proteinExistence type="predicted"/>
<gene>
    <name evidence="1" type="ORF">AT15_03615</name>
</gene>
<dbReference type="OrthoDB" id="9863360at2"/>
<name>A0A176K3N0_9BACT</name>
<dbReference type="AlphaFoldDB" id="A0A176K3N0"/>
<sequence length="106" mass="11335">MQDSEIHKLASRIEELSTDLGVVLRLIDEEGKSLGSELPCTIPSLSVALAVNSGTRSTTSNEGIIISVIPIIVRGKRFLLAVFGEVTSDTGYKALSKIPELLVRGI</sequence>
<keyword evidence="2" id="KW-1185">Reference proteome</keyword>
<dbReference type="Proteomes" id="UP000077339">
    <property type="component" value="Unassembled WGS sequence"/>
</dbReference>
<accession>A0A176K3N0</accession>
<organism evidence="1 2">
    <name type="scientific">Kosmotoga arenicorallina S304</name>
    <dbReference type="NCBI Taxonomy" id="1453497"/>
    <lineage>
        <taxon>Bacteria</taxon>
        <taxon>Thermotogati</taxon>
        <taxon>Thermotogota</taxon>
        <taxon>Thermotogae</taxon>
        <taxon>Kosmotogales</taxon>
        <taxon>Kosmotogaceae</taxon>
        <taxon>Kosmotoga</taxon>
    </lineage>
</organism>
<dbReference type="RefSeq" id="WP_068345630.1">
    <property type="nucleotide sequence ID" value="NZ_JFHK01000002.1"/>
</dbReference>
<evidence type="ECO:0000313" key="2">
    <source>
        <dbReference type="Proteomes" id="UP000077339"/>
    </source>
</evidence>
<dbReference type="PATRIC" id="fig|1453497.3.peg.714"/>
<protein>
    <recommendedName>
        <fullName evidence="3">Roadblock/LAMTOR2 domain-containing protein</fullName>
    </recommendedName>
</protein>
<reference evidence="1 2" key="1">
    <citation type="submission" date="2014-02" db="EMBL/GenBank/DDBJ databases">
        <title>Kosmotoga genome sequencing.</title>
        <authorList>
            <person name="Pollo S.M."/>
            <person name="Charchuk R."/>
            <person name="Nesbo C.L."/>
        </authorList>
    </citation>
    <scope>NUCLEOTIDE SEQUENCE [LARGE SCALE GENOMIC DNA]</scope>
    <source>
        <strain evidence="1 2">S304</strain>
    </source>
</reference>
<evidence type="ECO:0000313" key="1">
    <source>
        <dbReference type="EMBL" id="OAA31925.1"/>
    </source>
</evidence>
<dbReference type="EMBL" id="JFHK01000002">
    <property type="protein sequence ID" value="OAA31925.1"/>
    <property type="molecule type" value="Genomic_DNA"/>
</dbReference>